<dbReference type="PROSITE" id="PS51410">
    <property type="entry name" value="BH4_AAA_HYDROXYL_2"/>
    <property type="match status" value="1"/>
</dbReference>
<dbReference type="InterPro" id="IPR001273">
    <property type="entry name" value="ArAA_hydroxylase"/>
</dbReference>
<comment type="similarity">
    <text evidence="2">Belongs to the biopterin-dependent aromatic amino acid hydroxylase family.</text>
</comment>
<dbReference type="AlphaFoldDB" id="A0A7L1MVY7"/>
<evidence type="ECO:0000256" key="2">
    <source>
        <dbReference type="ARBA" id="ARBA00009712"/>
    </source>
</evidence>
<feature type="non-terminal residue" evidence="8">
    <location>
        <position position="202"/>
    </location>
</feature>
<evidence type="ECO:0000256" key="5">
    <source>
        <dbReference type="ARBA" id="ARBA00023004"/>
    </source>
</evidence>
<keyword evidence="5" id="KW-0408">Iron</keyword>
<dbReference type="InterPro" id="IPR036951">
    <property type="entry name" value="ArAA_hydroxylase_sf"/>
</dbReference>
<sequence>QEKHVSMVHIESRRSRRRSSEVEIFVDCDCSKKEFNELIQLLKFQTNIVSLNPPENIWTDEEGKAAFLSLCLDTEKWFWTDLDCVPWFPRKISELDKCSQRVLMYGSELDADHPGFKDNVYRQRRKYFVDVAMSYKYGQPIPRVEYTAEEIKTWGVVFRELSKLYPTHACREYLKNFPLLTKYCGYREDNVPQLEDVSLFLK</sequence>
<feature type="domain" description="Biopterin-dependent aromatic amino acid hydroxylase family profile" evidence="7">
    <location>
        <begin position="73"/>
        <end position="202"/>
    </location>
</feature>
<comment type="cofactor">
    <cofactor evidence="1">
        <name>Fe(2+)</name>
        <dbReference type="ChEBI" id="CHEBI:29033"/>
    </cofactor>
</comment>
<name>A0A7L1MVY7_RHICY</name>
<dbReference type="GO" id="GO:0043005">
    <property type="term" value="C:neuron projection"/>
    <property type="evidence" value="ECO:0007669"/>
    <property type="project" value="TreeGrafter"/>
</dbReference>
<dbReference type="Gene3D" id="1.10.800.10">
    <property type="entry name" value="Aromatic amino acid hydroxylase"/>
    <property type="match status" value="1"/>
</dbReference>
<gene>
    <name evidence="8" type="primary">Tph2_0</name>
    <name evidence="8" type="ORF">RHICYA_R02229</name>
</gene>
<dbReference type="PANTHER" id="PTHR11473">
    <property type="entry name" value="AROMATIC AMINO ACID HYDROXYLASE"/>
    <property type="match status" value="1"/>
</dbReference>
<dbReference type="SUPFAM" id="SSF55021">
    <property type="entry name" value="ACT-like"/>
    <property type="match status" value="1"/>
</dbReference>
<evidence type="ECO:0000259" key="7">
    <source>
        <dbReference type="PROSITE" id="PS51410"/>
    </source>
</evidence>
<evidence type="ECO:0000256" key="1">
    <source>
        <dbReference type="ARBA" id="ARBA00001954"/>
    </source>
</evidence>
<dbReference type="Pfam" id="PF00351">
    <property type="entry name" value="Biopterin_H"/>
    <property type="match status" value="1"/>
</dbReference>
<dbReference type="GO" id="GO:0005506">
    <property type="term" value="F:iron ion binding"/>
    <property type="evidence" value="ECO:0007669"/>
    <property type="project" value="InterPro"/>
</dbReference>
<dbReference type="InterPro" id="IPR036329">
    <property type="entry name" value="Aro-AA_hydroxylase_C_sf"/>
</dbReference>
<protein>
    <submittedName>
        <fullName evidence="8">TPH2 hydroxylase</fullName>
    </submittedName>
</protein>
<dbReference type="GO" id="GO:0009072">
    <property type="term" value="P:aromatic amino acid metabolic process"/>
    <property type="evidence" value="ECO:0007669"/>
    <property type="project" value="InterPro"/>
</dbReference>
<keyword evidence="3" id="KW-0479">Metal-binding</keyword>
<dbReference type="EMBL" id="VXBP01000409">
    <property type="protein sequence ID" value="NXN91349.1"/>
    <property type="molecule type" value="Genomic_DNA"/>
</dbReference>
<dbReference type="SUPFAM" id="SSF56534">
    <property type="entry name" value="Aromatic aminoacid monoxygenases, catalytic and oligomerization domains"/>
    <property type="match status" value="1"/>
</dbReference>
<dbReference type="GO" id="GO:0004510">
    <property type="term" value="F:tryptophan 5-monooxygenase activity"/>
    <property type="evidence" value="ECO:0007669"/>
    <property type="project" value="TreeGrafter"/>
</dbReference>
<dbReference type="OrthoDB" id="983542at2759"/>
<keyword evidence="4" id="KW-0560">Oxidoreductase</keyword>
<dbReference type="PANTHER" id="PTHR11473:SF16">
    <property type="entry name" value="TRYPTOPHAN 5-HYDROXYLASE 2"/>
    <property type="match status" value="1"/>
</dbReference>
<reference evidence="8 9" key="1">
    <citation type="submission" date="2019-09" db="EMBL/GenBank/DDBJ databases">
        <title>Bird 10,000 Genomes (B10K) Project - Family phase.</title>
        <authorList>
            <person name="Zhang G."/>
        </authorList>
    </citation>
    <scope>NUCLEOTIDE SEQUENCE [LARGE SCALE GENOMIC DNA]</scope>
    <source>
        <strain evidence="8">B10K-DU-002-35</strain>
        <tissue evidence="8">Muscle</tissue>
    </source>
</reference>
<evidence type="ECO:0000256" key="3">
    <source>
        <dbReference type="ARBA" id="ARBA00022723"/>
    </source>
</evidence>
<feature type="non-terminal residue" evidence="8">
    <location>
        <position position="1"/>
    </location>
</feature>
<dbReference type="InterPro" id="IPR045865">
    <property type="entry name" value="ACT-like_dom_sf"/>
</dbReference>
<organism evidence="8 9">
    <name type="scientific">Rhinopomastus cyanomelas</name>
    <name type="common">Common scimitarbill</name>
    <dbReference type="NCBI Taxonomy" id="113115"/>
    <lineage>
        <taxon>Eukaryota</taxon>
        <taxon>Metazoa</taxon>
        <taxon>Chordata</taxon>
        <taxon>Craniata</taxon>
        <taxon>Vertebrata</taxon>
        <taxon>Euteleostomi</taxon>
        <taxon>Archelosauria</taxon>
        <taxon>Archosauria</taxon>
        <taxon>Dinosauria</taxon>
        <taxon>Saurischia</taxon>
        <taxon>Theropoda</taxon>
        <taxon>Coelurosauria</taxon>
        <taxon>Aves</taxon>
        <taxon>Neognathae</taxon>
        <taxon>Neoaves</taxon>
        <taxon>Telluraves</taxon>
        <taxon>Coraciimorphae</taxon>
        <taxon>Bucerotiformes</taxon>
        <taxon>Rhinopomastidae</taxon>
        <taxon>Rhinopomastus</taxon>
    </lineage>
</organism>
<proteinExistence type="inferred from homology"/>
<accession>A0A7L1MVY7</accession>
<comment type="caution">
    <text evidence="8">The sequence shown here is derived from an EMBL/GenBank/DDBJ whole genome shotgun (WGS) entry which is preliminary data.</text>
</comment>
<evidence type="ECO:0000256" key="6">
    <source>
        <dbReference type="ARBA" id="ARBA00023033"/>
    </source>
</evidence>
<keyword evidence="6" id="KW-0503">Monooxygenase</keyword>
<evidence type="ECO:0000313" key="9">
    <source>
        <dbReference type="Proteomes" id="UP000565785"/>
    </source>
</evidence>
<evidence type="ECO:0000313" key="8">
    <source>
        <dbReference type="EMBL" id="NXN91349.1"/>
    </source>
</evidence>
<keyword evidence="9" id="KW-1185">Reference proteome</keyword>
<dbReference type="Proteomes" id="UP000565785">
    <property type="component" value="Unassembled WGS sequence"/>
</dbReference>
<evidence type="ECO:0000256" key="4">
    <source>
        <dbReference type="ARBA" id="ARBA00023002"/>
    </source>
</evidence>
<dbReference type="InterPro" id="IPR019774">
    <property type="entry name" value="Aromatic-AA_hydroxylase_C"/>
</dbReference>